<dbReference type="AlphaFoldDB" id="A0A2M4DEA1"/>
<proteinExistence type="predicted"/>
<feature type="compositionally biased region" description="Basic and acidic residues" evidence="1">
    <location>
        <begin position="87"/>
        <end position="97"/>
    </location>
</feature>
<protein>
    <submittedName>
        <fullName evidence="3">Putative secreted protein</fullName>
    </submittedName>
</protein>
<evidence type="ECO:0000256" key="1">
    <source>
        <dbReference type="SAM" id="MobiDB-lite"/>
    </source>
</evidence>
<dbReference type="EMBL" id="GGFL01011657">
    <property type="protein sequence ID" value="MBW75835.1"/>
    <property type="molecule type" value="Transcribed_RNA"/>
</dbReference>
<feature type="compositionally biased region" description="Basic and acidic residues" evidence="1">
    <location>
        <begin position="31"/>
        <end position="63"/>
    </location>
</feature>
<keyword evidence="2" id="KW-0732">Signal</keyword>
<accession>A0A2M4DEA1</accession>
<feature type="chain" id="PRO_5014727566" evidence="2">
    <location>
        <begin position="21"/>
        <end position="97"/>
    </location>
</feature>
<feature type="signal peptide" evidence="2">
    <location>
        <begin position="1"/>
        <end position="20"/>
    </location>
</feature>
<feature type="region of interest" description="Disordered" evidence="1">
    <location>
        <begin position="31"/>
        <end position="97"/>
    </location>
</feature>
<name>A0A2M4DEA1_ANODA</name>
<organism evidence="3">
    <name type="scientific">Anopheles darlingi</name>
    <name type="common">Mosquito</name>
    <dbReference type="NCBI Taxonomy" id="43151"/>
    <lineage>
        <taxon>Eukaryota</taxon>
        <taxon>Metazoa</taxon>
        <taxon>Ecdysozoa</taxon>
        <taxon>Arthropoda</taxon>
        <taxon>Hexapoda</taxon>
        <taxon>Insecta</taxon>
        <taxon>Pterygota</taxon>
        <taxon>Neoptera</taxon>
        <taxon>Endopterygota</taxon>
        <taxon>Diptera</taxon>
        <taxon>Nematocera</taxon>
        <taxon>Culicoidea</taxon>
        <taxon>Culicidae</taxon>
        <taxon>Anophelinae</taxon>
        <taxon>Anopheles</taxon>
    </lineage>
</organism>
<evidence type="ECO:0000313" key="3">
    <source>
        <dbReference type="EMBL" id="MBW75835.1"/>
    </source>
</evidence>
<evidence type="ECO:0000256" key="2">
    <source>
        <dbReference type="SAM" id="SignalP"/>
    </source>
</evidence>
<reference evidence="3" key="1">
    <citation type="submission" date="2018-01" db="EMBL/GenBank/DDBJ databases">
        <title>An insight into the sialome of Amazonian anophelines.</title>
        <authorList>
            <person name="Ribeiro J.M."/>
            <person name="Scarpassa V."/>
            <person name="Calvo E."/>
        </authorList>
    </citation>
    <scope>NUCLEOTIDE SEQUENCE</scope>
</reference>
<sequence length="97" mass="10402">MPITLVIIIIICLLPLLQWCDRIEPKAENAAKCVSDKPSCDQKKVSRAKHDPVIPPKKNEKTDGTSGGEALSGAGKLADQNGQPASRSREREGLAVV</sequence>